<feature type="compositionally biased region" description="Polar residues" evidence="2">
    <location>
        <begin position="407"/>
        <end position="425"/>
    </location>
</feature>
<proteinExistence type="predicted"/>
<dbReference type="InterPro" id="IPR040854">
    <property type="entry name" value="ZSWIM9"/>
</dbReference>
<feature type="region of interest" description="Disordered" evidence="2">
    <location>
        <begin position="317"/>
        <end position="346"/>
    </location>
</feature>
<evidence type="ECO:0000256" key="1">
    <source>
        <dbReference type="PROSITE-ProRule" id="PRU00325"/>
    </source>
</evidence>
<feature type="region of interest" description="Disordered" evidence="2">
    <location>
        <begin position="224"/>
        <end position="249"/>
    </location>
</feature>
<feature type="compositionally biased region" description="Gly residues" evidence="2">
    <location>
        <begin position="232"/>
        <end position="242"/>
    </location>
</feature>
<feature type="domain" description="SWIM-type" evidence="3">
    <location>
        <begin position="645"/>
        <end position="677"/>
    </location>
</feature>
<gene>
    <name evidence="5" type="primary">ZSWIM9</name>
</gene>
<feature type="compositionally biased region" description="Basic and acidic residues" evidence="2">
    <location>
        <begin position="327"/>
        <end position="339"/>
    </location>
</feature>
<dbReference type="Proteomes" id="UP000694863">
    <property type="component" value="Unplaced"/>
</dbReference>
<dbReference type="RefSeq" id="XP_004710686.1">
    <property type="nucleotide sequence ID" value="XM_004710629.2"/>
</dbReference>
<feature type="region of interest" description="Disordered" evidence="2">
    <location>
        <begin position="510"/>
        <end position="597"/>
    </location>
</feature>
<evidence type="ECO:0000313" key="5">
    <source>
        <dbReference type="RefSeq" id="XP_004710686.1"/>
    </source>
</evidence>
<dbReference type="Pfam" id="PF20783">
    <property type="entry name" value="DUF5575_N"/>
    <property type="match status" value="1"/>
</dbReference>
<dbReference type="PROSITE" id="PS50966">
    <property type="entry name" value="ZF_SWIM"/>
    <property type="match status" value="1"/>
</dbReference>
<dbReference type="PANTHER" id="PTHR47086:SF1">
    <property type="entry name" value="ZINC FINGER SWIM-TYPE CONTAINING 9"/>
    <property type="match status" value="1"/>
</dbReference>
<reference evidence="5" key="1">
    <citation type="submission" date="2025-08" db="UniProtKB">
        <authorList>
            <consortium name="RefSeq"/>
        </authorList>
    </citation>
    <scope>IDENTIFICATION</scope>
</reference>
<keyword evidence="1" id="KW-0863">Zinc-finger</keyword>
<dbReference type="PANTHER" id="PTHR47086">
    <property type="entry name" value="BTB DOMAIN-CONTAINING PROTEIN"/>
    <property type="match status" value="1"/>
</dbReference>
<accession>A0ABM0IYC2</accession>
<feature type="compositionally biased region" description="Basic and acidic residues" evidence="2">
    <location>
        <begin position="426"/>
        <end position="440"/>
    </location>
</feature>
<protein>
    <submittedName>
        <fullName evidence="5">Uncharacterized protein ZSWIM9</fullName>
    </submittedName>
</protein>
<keyword evidence="1" id="KW-0862">Zinc</keyword>
<feature type="region of interest" description="Disordered" evidence="2">
    <location>
        <begin position="465"/>
        <end position="486"/>
    </location>
</feature>
<dbReference type="InterPro" id="IPR048315">
    <property type="entry name" value="ZSWIM9_RNaseH-like"/>
</dbReference>
<organism evidence="4 5">
    <name type="scientific">Echinops telfairi</name>
    <name type="common">Lesser hedgehog tenrec</name>
    <dbReference type="NCBI Taxonomy" id="9371"/>
    <lineage>
        <taxon>Eukaryota</taxon>
        <taxon>Metazoa</taxon>
        <taxon>Chordata</taxon>
        <taxon>Craniata</taxon>
        <taxon>Vertebrata</taxon>
        <taxon>Euteleostomi</taxon>
        <taxon>Mammalia</taxon>
        <taxon>Eutheria</taxon>
        <taxon>Afrotheria</taxon>
        <taxon>Tenrecidae</taxon>
        <taxon>Tenrecinae</taxon>
        <taxon>Echinops</taxon>
    </lineage>
</organism>
<evidence type="ECO:0000259" key="3">
    <source>
        <dbReference type="PROSITE" id="PS50966"/>
    </source>
</evidence>
<evidence type="ECO:0000313" key="4">
    <source>
        <dbReference type="Proteomes" id="UP000694863"/>
    </source>
</evidence>
<sequence>MERPEPPPSTAVGQEEQELRERAFFSWAEFSRFFDAWCQQRLALFLVKSSMRLARCPWASAPPLYRLIDVLKYSYVRLVCKDVRAPNRPTMGAPQPGCPAFIIVKLSPLRDRLVVTECQLTHSHPACPVEFAYYFRPGHLLANACLPVRTTNKISKQFMAPADVRRLLTCCKGQDHGVLDALHVLEGLFHTDPEAKVGSPESPSRGVAQCLRDLVAMQWTDGAGEAAPEVPDGGGSGLEGEPGPGPLVQPERMRDLGTGDSVGARHDGSLWKGTSLEKEWVRGLETRGWRGAPLGSEKGQEWQPRDWRGLPFENPKARALGASIPPRENECGRGSDIRSWRGAPVEGEKDWGLGGDFWRGAQPEEQGPRGLEGYSRRMAQQEEWKTRALETTDARGTPREYEGPWSLQGNTWRGAQWQNERASSPKTKDRPGPRVAEEKARGLEAQSWRGDHLERLQELVHENGDAVGPRWGQGRGSEVGVERGVPPRVSKGLEDIVLVQLGDTAFPGRENGRAGLARSVDPKSGMGGGVGWRDPAERRQGLGNGVPCNTPVGAVFQGEPEWATARNGYLPDGGERDNPRKSKRPLGPSREEGPDWEPLAKFRAACGPELADLVAEELAFARQHGTRGFHWTGTGFALKDGTSDFHLDRALTHCTCSIHAARHLPCRHLFAARLLTGAALFHVDLLRDCWGRAPEP</sequence>
<feature type="compositionally biased region" description="Basic and acidic residues" evidence="2">
    <location>
        <begin position="392"/>
        <end position="402"/>
    </location>
</feature>
<keyword evidence="4" id="KW-1185">Reference proteome</keyword>
<dbReference type="Pfam" id="PF17738">
    <property type="entry name" value="DUF5575"/>
    <property type="match status" value="1"/>
</dbReference>
<dbReference type="GeneID" id="101642586"/>
<dbReference type="InterPro" id="IPR007527">
    <property type="entry name" value="Znf_SWIM"/>
</dbReference>
<name>A0ABM0IYC2_ECHTE</name>
<feature type="region of interest" description="Disordered" evidence="2">
    <location>
        <begin position="392"/>
        <end position="440"/>
    </location>
</feature>
<dbReference type="InterPro" id="IPR049217">
    <property type="entry name" value="DUF5575_N"/>
</dbReference>
<keyword evidence="1" id="KW-0479">Metal-binding</keyword>
<evidence type="ECO:0000256" key="2">
    <source>
        <dbReference type="SAM" id="MobiDB-lite"/>
    </source>
</evidence>